<dbReference type="PROSITE" id="PS51689">
    <property type="entry name" value="SAM_RNA_A_N6_MT"/>
    <property type="match status" value="1"/>
</dbReference>
<organism evidence="10 11">
    <name type="scientific">Thiohalospira halophila DSM 15071</name>
    <dbReference type="NCBI Taxonomy" id="1123397"/>
    <lineage>
        <taxon>Bacteria</taxon>
        <taxon>Pseudomonadati</taxon>
        <taxon>Pseudomonadota</taxon>
        <taxon>Gammaproteobacteria</taxon>
        <taxon>Thiohalospirales</taxon>
        <taxon>Thiohalospiraceae</taxon>
        <taxon>Thiohalospira</taxon>
    </lineage>
</organism>
<dbReference type="Gene3D" id="1.10.8.100">
    <property type="entry name" value="Ribosomal RNA adenine dimethylase-like, domain 2"/>
    <property type="match status" value="1"/>
</dbReference>
<evidence type="ECO:0000313" key="11">
    <source>
        <dbReference type="Proteomes" id="UP000198611"/>
    </source>
</evidence>
<keyword evidence="5 7" id="KW-0949">S-adenosyl-L-methionine</keyword>
<evidence type="ECO:0000256" key="8">
    <source>
        <dbReference type="PROSITE-ProRule" id="PRU01026"/>
    </source>
</evidence>
<feature type="domain" description="Ribosomal RNA adenine methylase transferase N-terminal" evidence="9">
    <location>
        <begin position="20"/>
        <end position="195"/>
    </location>
</feature>
<dbReference type="SUPFAM" id="SSF53335">
    <property type="entry name" value="S-adenosyl-L-methionine-dependent methyltransferases"/>
    <property type="match status" value="1"/>
</dbReference>
<proteinExistence type="inferred from homology"/>
<dbReference type="Pfam" id="PF00398">
    <property type="entry name" value="RrnaAD"/>
    <property type="match status" value="1"/>
</dbReference>
<comment type="similarity">
    <text evidence="7">Belongs to the class I-like SAM-binding methyltransferase superfamily. rRNA adenine N(6)-methyltransferase family. RsmA subfamily.</text>
</comment>
<gene>
    <name evidence="7" type="primary">rsmA</name>
    <name evidence="7" type="synonym">ksgA</name>
    <name evidence="10" type="ORF">SAMN05660831_01962</name>
</gene>
<keyword evidence="6 7" id="KW-0694">RNA-binding</keyword>
<feature type="binding site" evidence="7 8">
    <location>
        <position position="15"/>
    </location>
    <ligand>
        <name>S-adenosyl-L-methionine</name>
        <dbReference type="ChEBI" id="CHEBI:59789"/>
    </ligand>
</feature>
<dbReference type="OrthoDB" id="9814755at2"/>
<dbReference type="EC" id="2.1.1.182" evidence="7"/>
<evidence type="ECO:0000256" key="7">
    <source>
        <dbReference type="HAMAP-Rule" id="MF_00607"/>
    </source>
</evidence>
<keyword evidence="2 7" id="KW-0698">rRNA processing</keyword>
<dbReference type="SMART" id="SM00650">
    <property type="entry name" value="rADc"/>
    <property type="match status" value="1"/>
</dbReference>
<keyword evidence="11" id="KW-1185">Reference proteome</keyword>
<dbReference type="GO" id="GO:0003723">
    <property type="term" value="F:RNA binding"/>
    <property type="evidence" value="ECO:0007669"/>
    <property type="project" value="UniProtKB-UniRule"/>
</dbReference>
<dbReference type="PANTHER" id="PTHR11727">
    <property type="entry name" value="DIMETHYLADENOSINE TRANSFERASE"/>
    <property type="match status" value="1"/>
</dbReference>
<dbReference type="GO" id="GO:0052908">
    <property type="term" value="F:16S rRNA (adenine(1518)-N(6)/adenine(1519)-N(6))-dimethyltransferase activity"/>
    <property type="evidence" value="ECO:0007669"/>
    <property type="project" value="UniProtKB-EC"/>
</dbReference>
<evidence type="ECO:0000256" key="1">
    <source>
        <dbReference type="ARBA" id="ARBA00022490"/>
    </source>
</evidence>
<evidence type="ECO:0000259" key="9">
    <source>
        <dbReference type="SMART" id="SM00650"/>
    </source>
</evidence>
<dbReference type="AlphaFoldDB" id="A0A1I1TQ12"/>
<dbReference type="HAMAP" id="MF_00607">
    <property type="entry name" value="16SrRNA_methyltr_A"/>
    <property type="match status" value="1"/>
</dbReference>
<reference evidence="10 11" key="1">
    <citation type="submission" date="2016-10" db="EMBL/GenBank/DDBJ databases">
        <authorList>
            <person name="de Groot N.N."/>
        </authorList>
    </citation>
    <scope>NUCLEOTIDE SEQUENCE [LARGE SCALE GENOMIC DNA]</scope>
    <source>
        <strain evidence="10 11">HL3</strain>
    </source>
</reference>
<dbReference type="EMBL" id="FOMJ01000006">
    <property type="protein sequence ID" value="SFD60465.1"/>
    <property type="molecule type" value="Genomic_DNA"/>
</dbReference>
<dbReference type="InterPro" id="IPR011530">
    <property type="entry name" value="rRNA_adenine_dimethylase"/>
</dbReference>
<evidence type="ECO:0000256" key="6">
    <source>
        <dbReference type="ARBA" id="ARBA00022884"/>
    </source>
</evidence>
<feature type="binding site" evidence="7 8">
    <location>
        <position position="61"/>
    </location>
    <ligand>
        <name>S-adenosyl-L-methionine</name>
        <dbReference type="ChEBI" id="CHEBI:59789"/>
    </ligand>
</feature>
<keyword evidence="1 7" id="KW-0963">Cytoplasm</keyword>
<keyword evidence="3 7" id="KW-0489">Methyltransferase</keyword>
<dbReference type="PROSITE" id="PS01131">
    <property type="entry name" value="RRNA_A_DIMETH"/>
    <property type="match status" value="1"/>
</dbReference>
<dbReference type="PANTHER" id="PTHR11727:SF7">
    <property type="entry name" value="DIMETHYLADENOSINE TRANSFERASE-RELATED"/>
    <property type="match status" value="1"/>
</dbReference>
<dbReference type="FunFam" id="1.10.8.100:FF:000001">
    <property type="entry name" value="Ribosomal RNA small subunit methyltransferase A"/>
    <property type="match status" value="1"/>
</dbReference>
<feature type="binding site" evidence="7 8">
    <location>
        <position position="84"/>
    </location>
    <ligand>
        <name>S-adenosyl-L-methionine</name>
        <dbReference type="ChEBI" id="CHEBI:59789"/>
    </ligand>
</feature>
<feature type="binding site" evidence="7 8">
    <location>
        <position position="13"/>
    </location>
    <ligand>
        <name>S-adenosyl-L-methionine</name>
        <dbReference type="ChEBI" id="CHEBI:59789"/>
    </ligand>
</feature>
<dbReference type="Proteomes" id="UP000198611">
    <property type="component" value="Unassembled WGS sequence"/>
</dbReference>
<dbReference type="InterPro" id="IPR020598">
    <property type="entry name" value="rRNA_Ade_methylase_Trfase_N"/>
</dbReference>
<dbReference type="InterPro" id="IPR001737">
    <property type="entry name" value="KsgA/Erm"/>
</dbReference>
<dbReference type="RefSeq" id="WP_093428588.1">
    <property type="nucleotide sequence ID" value="NZ_FOMJ01000006.1"/>
</dbReference>
<dbReference type="GO" id="GO:0005829">
    <property type="term" value="C:cytosol"/>
    <property type="evidence" value="ECO:0007669"/>
    <property type="project" value="TreeGrafter"/>
</dbReference>
<dbReference type="Gene3D" id="3.40.50.150">
    <property type="entry name" value="Vaccinia Virus protein VP39"/>
    <property type="match status" value="1"/>
</dbReference>
<comment type="catalytic activity">
    <reaction evidence="7">
        <text>adenosine(1518)/adenosine(1519) in 16S rRNA + 4 S-adenosyl-L-methionine = N(6)-dimethyladenosine(1518)/N(6)-dimethyladenosine(1519) in 16S rRNA + 4 S-adenosyl-L-homocysteine + 4 H(+)</text>
        <dbReference type="Rhea" id="RHEA:19609"/>
        <dbReference type="Rhea" id="RHEA-COMP:10232"/>
        <dbReference type="Rhea" id="RHEA-COMP:10233"/>
        <dbReference type="ChEBI" id="CHEBI:15378"/>
        <dbReference type="ChEBI" id="CHEBI:57856"/>
        <dbReference type="ChEBI" id="CHEBI:59789"/>
        <dbReference type="ChEBI" id="CHEBI:74411"/>
        <dbReference type="ChEBI" id="CHEBI:74493"/>
        <dbReference type="EC" id="2.1.1.182"/>
    </reaction>
</comment>
<accession>A0A1I1TQ12</accession>
<evidence type="ECO:0000313" key="10">
    <source>
        <dbReference type="EMBL" id="SFD60465.1"/>
    </source>
</evidence>
<dbReference type="InterPro" id="IPR023165">
    <property type="entry name" value="rRNA_Ade_diMease-like_C"/>
</dbReference>
<keyword evidence="4 7" id="KW-0808">Transferase</keyword>
<dbReference type="NCBIfam" id="TIGR00755">
    <property type="entry name" value="ksgA"/>
    <property type="match status" value="1"/>
</dbReference>
<protein>
    <recommendedName>
        <fullName evidence="7">Ribosomal RNA small subunit methyltransferase A</fullName>
        <ecNumber evidence="7">2.1.1.182</ecNumber>
    </recommendedName>
    <alternativeName>
        <fullName evidence="7">16S rRNA (adenine(1518)-N(6)/adenine(1519)-N(6))-dimethyltransferase</fullName>
    </alternativeName>
    <alternativeName>
        <fullName evidence="7">16S rRNA dimethyladenosine transferase</fullName>
    </alternativeName>
    <alternativeName>
        <fullName evidence="7">16S rRNA dimethylase</fullName>
    </alternativeName>
    <alternativeName>
        <fullName evidence="7">S-adenosylmethionine-6-N', N'-adenosyl(rRNA) dimethyltransferase</fullName>
    </alternativeName>
</protein>
<feature type="binding site" evidence="7 8">
    <location>
        <position position="110"/>
    </location>
    <ligand>
        <name>S-adenosyl-L-methionine</name>
        <dbReference type="ChEBI" id="CHEBI:59789"/>
    </ligand>
</feature>
<feature type="binding site" evidence="7 8">
    <location>
        <position position="40"/>
    </location>
    <ligand>
        <name>S-adenosyl-L-methionine</name>
        <dbReference type="ChEBI" id="CHEBI:59789"/>
    </ligand>
</feature>
<evidence type="ECO:0000256" key="4">
    <source>
        <dbReference type="ARBA" id="ARBA00022679"/>
    </source>
</evidence>
<dbReference type="InterPro" id="IPR020596">
    <property type="entry name" value="rRNA_Ade_Mease_Trfase_CS"/>
</dbReference>
<name>A0A1I1TQ12_9GAMM</name>
<comment type="subcellular location">
    <subcellularLocation>
        <location evidence="7">Cytoplasm</location>
    </subcellularLocation>
</comment>
<evidence type="ECO:0000256" key="5">
    <source>
        <dbReference type="ARBA" id="ARBA00022691"/>
    </source>
</evidence>
<dbReference type="InterPro" id="IPR029063">
    <property type="entry name" value="SAM-dependent_MTases_sf"/>
</dbReference>
<evidence type="ECO:0000256" key="2">
    <source>
        <dbReference type="ARBA" id="ARBA00022552"/>
    </source>
</evidence>
<dbReference type="STRING" id="1123397.SAMN05660831_01962"/>
<comment type="function">
    <text evidence="7">Specifically dimethylates two adjacent adenosines (A1518 and A1519) in the loop of a conserved hairpin near the 3'-end of 16S rRNA in the 30S particle. May play a critical role in biogenesis of 30S subunits.</text>
</comment>
<sequence>MSDHRPRKRFGQNFLHDPHIIQRIVDAVAPGPDETLVEIGPGEGALTGPLLAAAGRLTAVELDRDLAAHLRERFGEALTVVEADATRVDLRELLPEQEGGEERPLRLVGNLPYNVSTPLLFHFLGYRNAIRDMHFMLQREVVERMGAKPGSRQYGRLSVMVQYHCAVTPLFRVPAGAFRPAPKVESMVVRLVPHAEPPVAVADEARLAAVVTRAFGARRKTLANALKGELDAEAIRAAGVDPGARAETLDLAAFARLANASVAG</sequence>
<evidence type="ECO:0000256" key="3">
    <source>
        <dbReference type="ARBA" id="ARBA00022603"/>
    </source>
</evidence>